<dbReference type="Pfam" id="PF07521">
    <property type="entry name" value="RMMBL"/>
    <property type="match status" value="1"/>
</dbReference>
<keyword evidence="4" id="KW-1185">Reference proteome</keyword>
<dbReference type="SUPFAM" id="SSF56281">
    <property type="entry name" value="Metallo-hydrolase/oxidoreductase"/>
    <property type="match status" value="1"/>
</dbReference>
<proteinExistence type="predicted"/>
<dbReference type="PANTHER" id="PTHR11203">
    <property type="entry name" value="CLEAVAGE AND POLYADENYLATION SPECIFICITY FACTOR FAMILY MEMBER"/>
    <property type="match status" value="1"/>
</dbReference>
<dbReference type="InterPro" id="IPR011108">
    <property type="entry name" value="RMMBL"/>
</dbReference>
<comment type="caution">
    <text evidence="3">The sequence shown here is derived from an EMBL/GenBank/DDBJ whole genome shotgun (WGS) entry which is preliminary data.</text>
</comment>
<dbReference type="Gene3D" id="3.60.15.10">
    <property type="entry name" value="Ribonuclease Z/Hydroxyacylglutathione hydrolase-like"/>
    <property type="match status" value="1"/>
</dbReference>
<organism evidence="3 4">
    <name type="scientific">Cephaloticoccus primus</name>
    <dbReference type="NCBI Taxonomy" id="1548207"/>
    <lineage>
        <taxon>Bacteria</taxon>
        <taxon>Pseudomonadati</taxon>
        <taxon>Verrucomicrobiota</taxon>
        <taxon>Opitutia</taxon>
        <taxon>Opitutales</taxon>
        <taxon>Opitutaceae</taxon>
        <taxon>Cephaloticoccus</taxon>
    </lineage>
</organism>
<evidence type="ECO:0000313" key="3">
    <source>
        <dbReference type="EMBL" id="KXU34736.1"/>
    </source>
</evidence>
<dbReference type="Gene3D" id="3.40.50.10890">
    <property type="match status" value="1"/>
</dbReference>
<keyword evidence="1 3" id="KW-0378">Hydrolase</keyword>
<dbReference type="InterPro" id="IPR050698">
    <property type="entry name" value="MBL"/>
</dbReference>
<dbReference type="Proteomes" id="UP000070058">
    <property type="component" value="Unassembled WGS sequence"/>
</dbReference>
<protein>
    <submittedName>
        <fullName evidence="3">MBL fold metallo-hydrolase</fullName>
    </submittedName>
</protein>
<accession>A0A139SJN0</accession>
<reference evidence="4" key="1">
    <citation type="submission" date="2016-02" db="EMBL/GenBank/DDBJ databases">
        <authorList>
            <person name="Sanders J.G."/>
            <person name="Lin J.Y."/>
            <person name="Wertz J.T."/>
            <person name="Russell J.A."/>
            <person name="Moreau C.S."/>
            <person name="Powell S."/>
        </authorList>
    </citation>
    <scope>NUCLEOTIDE SEQUENCE [LARGE SCALE GENOMIC DNA]</scope>
    <source>
        <strain evidence="4">CAG34</strain>
    </source>
</reference>
<feature type="domain" description="Metallo-beta-lactamase" evidence="2">
    <location>
        <begin position="13"/>
        <end position="229"/>
    </location>
</feature>
<dbReference type="Pfam" id="PF10996">
    <property type="entry name" value="Beta-Casp"/>
    <property type="match status" value="1"/>
</dbReference>
<dbReference type="Pfam" id="PF00753">
    <property type="entry name" value="Lactamase_B"/>
    <property type="match status" value="1"/>
</dbReference>
<dbReference type="RefSeq" id="WP_068630957.1">
    <property type="nucleotide sequence ID" value="NZ_LSZQ01000057.1"/>
</dbReference>
<dbReference type="AlphaFoldDB" id="A0A139SJN0"/>
<evidence type="ECO:0000256" key="1">
    <source>
        <dbReference type="ARBA" id="ARBA00022801"/>
    </source>
</evidence>
<dbReference type="PANTHER" id="PTHR11203:SF37">
    <property type="entry name" value="INTEGRATOR COMPLEX SUBUNIT 11"/>
    <property type="match status" value="1"/>
</dbReference>
<dbReference type="InterPro" id="IPR036866">
    <property type="entry name" value="RibonucZ/Hydroxyglut_hydro"/>
</dbReference>
<dbReference type="EMBL" id="LSZQ01000057">
    <property type="protein sequence ID" value="KXU34736.1"/>
    <property type="molecule type" value="Genomic_DNA"/>
</dbReference>
<dbReference type="SMART" id="SM00849">
    <property type="entry name" value="Lactamase_B"/>
    <property type="match status" value="1"/>
</dbReference>
<dbReference type="OrthoDB" id="9803916at2"/>
<sequence length="454" mass="50281">MKLTDLNREGGIGANCLLLELGGLRILVDCGLNPKQVGRAATPDLARLREQPLDLIIITHCHLDHIGSLPVAMREQPEVPVIMTSSSRLLIERMLRNSASVMKRQKEEENIPDYPLFSHGEIERLRGRMTGLAFAHPKRFRGRGRGEEVEIIFHPAGHVAGAAGVELVHKHRHIFITGDVLFEDQRTIPGAKFPSGHFDTLIMETTRGDTDSLDAANRGDEFARLVKSINDAIQRGGSFLIPVFALGRMQEILTVINDARKFGRLVDCPIYASGLGMDLVDYFDEIARKTQHIQFSRSIVKELGIRPLPRKLEAGKDPQQNALYILSSGMMVEKTPSHTLASGMLGHARNTIGFVGYCDPDTPGGQLLATKPGDSFLFEKAGVKTKVKARVERFELSGHADRDHLLQFAVQAAPRAIVLTHGDQPARDWFAQQLAEQLPKTKVLDPQPGKEYQV</sequence>
<dbReference type="GO" id="GO:0004521">
    <property type="term" value="F:RNA endonuclease activity"/>
    <property type="evidence" value="ECO:0007669"/>
    <property type="project" value="TreeGrafter"/>
</dbReference>
<dbReference type="STRING" id="1548207.AXK11_07790"/>
<dbReference type="InterPro" id="IPR022712">
    <property type="entry name" value="Beta_Casp"/>
</dbReference>
<name>A0A139SJN0_9BACT</name>
<gene>
    <name evidence="3" type="ORF">AXK11_07790</name>
</gene>
<evidence type="ECO:0000259" key="2">
    <source>
        <dbReference type="SMART" id="SM00849"/>
    </source>
</evidence>
<evidence type="ECO:0000313" key="4">
    <source>
        <dbReference type="Proteomes" id="UP000070058"/>
    </source>
</evidence>
<dbReference type="InterPro" id="IPR001279">
    <property type="entry name" value="Metallo-B-lactamas"/>
</dbReference>
<dbReference type="GO" id="GO:0016787">
    <property type="term" value="F:hydrolase activity"/>
    <property type="evidence" value="ECO:0007669"/>
    <property type="project" value="UniProtKB-KW"/>
</dbReference>